<dbReference type="InterPro" id="IPR007462">
    <property type="entry name" value="COV1-like"/>
</dbReference>
<keyword evidence="3" id="KW-1185">Reference proteome</keyword>
<dbReference type="PANTHER" id="PTHR31876:SF26">
    <property type="entry name" value="PROTEIN LIKE COV 2"/>
    <property type="match status" value="1"/>
</dbReference>
<accession>A0ABY4SJB4</accession>
<reference evidence="2" key="1">
    <citation type="submission" date="2022-05" db="EMBL/GenBank/DDBJ databases">
        <title>An RpoN-dependent PEP-CTERM gene is involved in floc formation of an Aquincola tertiaricarbonis strain.</title>
        <authorList>
            <person name="Qiu D."/>
            <person name="Xia M."/>
        </authorList>
    </citation>
    <scope>NUCLEOTIDE SEQUENCE</scope>
    <source>
        <strain evidence="2">RN12</strain>
    </source>
</reference>
<organism evidence="2 3">
    <name type="scientific">Aquincola tertiaricarbonis</name>
    <dbReference type="NCBI Taxonomy" id="391953"/>
    <lineage>
        <taxon>Bacteria</taxon>
        <taxon>Pseudomonadati</taxon>
        <taxon>Pseudomonadota</taxon>
        <taxon>Betaproteobacteria</taxon>
        <taxon>Burkholderiales</taxon>
        <taxon>Sphaerotilaceae</taxon>
        <taxon>Aquincola</taxon>
    </lineage>
</organism>
<keyword evidence="1" id="KW-0472">Membrane</keyword>
<feature type="transmembrane region" description="Helical" evidence="1">
    <location>
        <begin position="12"/>
        <end position="32"/>
    </location>
</feature>
<dbReference type="PANTHER" id="PTHR31876">
    <property type="entry name" value="COV-LIKE PROTEIN 1"/>
    <property type="match status" value="1"/>
</dbReference>
<protein>
    <submittedName>
        <fullName evidence="2">DUF502 domain-containing protein</fullName>
    </submittedName>
</protein>
<proteinExistence type="predicted"/>
<dbReference type="Pfam" id="PF04367">
    <property type="entry name" value="DUF502"/>
    <property type="match status" value="1"/>
</dbReference>
<keyword evidence="1" id="KW-0812">Transmembrane</keyword>
<evidence type="ECO:0000256" key="1">
    <source>
        <dbReference type="SAM" id="Phobius"/>
    </source>
</evidence>
<keyword evidence="1" id="KW-1133">Transmembrane helix</keyword>
<dbReference type="Proteomes" id="UP001056201">
    <property type="component" value="Chromosome 2"/>
</dbReference>
<dbReference type="RefSeq" id="WP_250199461.1">
    <property type="nucleotide sequence ID" value="NZ_CP097636.1"/>
</dbReference>
<feature type="transmembrane region" description="Helical" evidence="1">
    <location>
        <begin position="63"/>
        <end position="83"/>
    </location>
</feature>
<name>A0ABY4SJB4_AQUTE</name>
<evidence type="ECO:0000313" key="3">
    <source>
        <dbReference type="Proteomes" id="UP001056201"/>
    </source>
</evidence>
<feature type="transmembrane region" description="Helical" evidence="1">
    <location>
        <begin position="39"/>
        <end position="57"/>
    </location>
</feature>
<sequence length="228" mass="23473">MTGHARPLVRVFVTGLLAALPLAATLAILVWAVQLLLQWVGPGSLVGSLFVALGLSLGGSEVLGYLIGVAVVAGAIFVLGVLVETGLQRGLARLVNGVMLRIPVVRTVYDMVRKMVGLFAPGQDDSLRSMSPVWCHFGGKGGAAALALLGSPEPVLLEGRRYLAVMVPTSPVPIGGGLLYVPEEWVVRADVGIDAVTSIYVSMGLTSAQHLGVAPPVAGSAAPVRQGP</sequence>
<gene>
    <name evidence="2" type="ORF">MW290_20125</name>
</gene>
<dbReference type="EMBL" id="CP097636">
    <property type="protein sequence ID" value="URI11264.1"/>
    <property type="molecule type" value="Genomic_DNA"/>
</dbReference>
<evidence type="ECO:0000313" key="2">
    <source>
        <dbReference type="EMBL" id="URI11264.1"/>
    </source>
</evidence>